<dbReference type="InterPro" id="IPR000719">
    <property type="entry name" value="Prot_kinase_dom"/>
</dbReference>
<keyword evidence="7" id="KW-0472">Membrane</keyword>
<evidence type="ECO:0000256" key="7">
    <source>
        <dbReference type="SAM" id="Phobius"/>
    </source>
</evidence>
<dbReference type="CDD" id="cd14014">
    <property type="entry name" value="STKc_PknB_like"/>
    <property type="match status" value="1"/>
</dbReference>
<dbReference type="PROSITE" id="PS50011">
    <property type="entry name" value="PROTEIN_KINASE_DOM"/>
    <property type="match status" value="1"/>
</dbReference>
<dbReference type="InterPro" id="IPR050660">
    <property type="entry name" value="NEK_Ser/Thr_kinase"/>
</dbReference>
<feature type="transmembrane region" description="Helical" evidence="7">
    <location>
        <begin position="380"/>
        <end position="400"/>
    </location>
</feature>
<dbReference type="InterPro" id="IPR008271">
    <property type="entry name" value="Ser/Thr_kinase_AS"/>
</dbReference>
<evidence type="ECO:0000256" key="5">
    <source>
        <dbReference type="ARBA" id="ARBA00022840"/>
    </source>
</evidence>
<evidence type="ECO:0000256" key="1">
    <source>
        <dbReference type="ARBA" id="ARBA00012513"/>
    </source>
</evidence>
<keyword evidence="5" id="KW-0067">ATP-binding</keyword>
<protein>
    <recommendedName>
        <fullName evidence="1">non-specific serine/threonine protein kinase</fullName>
        <ecNumber evidence="1">2.7.11.1</ecNumber>
    </recommendedName>
</protein>
<evidence type="ECO:0000256" key="6">
    <source>
        <dbReference type="SAM" id="MobiDB-lite"/>
    </source>
</evidence>
<accession>A0ABT5BWL5</accession>
<feature type="compositionally biased region" description="Low complexity" evidence="6">
    <location>
        <begin position="466"/>
        <end position="477"/>
    </location>
</feature>
<feature type="compositionally biased region" description="Low complexity" evidence="6">
    <location>
        <begin position="445"/>
        <end position="458"/>
    </location>
</feature>
<feature type="compositionally biased region" description="Low complexity" evidence="6">
    <location>
        <begin position="411"/>
        <end position="429"/>
    </location>
</feature>
<comment type="caution">
    <text evidence="9">The sequence shown here is derived from an EMBL/GenBank/DDBJ whole genome shotgun (WGS) entry which is preliminary data.</text>
</comment>
<feature type="region of interest" description="Disordered" evidence="6">
    <location>
        <begin position="411"/>
        <end position="531"/>
    </location>
</feature>
<name>A0ABT5BWL5_9BACT</name>
<dbReference type="Proteomes" id="UP001217485">
    <property type="component" value="Unassembled WGS sequence"/>
</dbReference>
<dbReference type="EC" id="2.7.11.1" evidence="1"/>
<dbReference type="Gene3D" id="3.30.200.20">
    <property type="entry name" value="Phosphorylase Kinase, domain 1"/>
    <property type="match status" value="1"/>
</dbReference>
<keyword evidence="3" id="KW-0547">Nucleotide-binding</keyword>
<evidence type="ECO:0000259" key="8">
    <source>
        <dbReference type="PROSITE" id="PS50011"/>
    </source>
</evidence>
<feature type="compositionally biased region" description="Pro residues" evidence="6">
    <location>
        <begin position="430"/>
        <end position="444"/>
    </location>
</feature>
<reference evidence="9 10" key="1">
    <citation type="submission" date="2023-01" db="EMBL/GenBank/DDBJ databases">
        <title>Minimal conservation of predation-associated metabolite biosynthetic gene clusters underscores biosynthetic potential of Myxococcota including descriptions for ten novel species: Archangium lansinium sp. nov., Myxococcus landrumus sp. nov., Nannocystis bai.</title>
        <authorList>
            <person name="Ahearne A."/>
            <person name="Stevens C."/>
            <person name="Dowd S."/>
        </authorList>
    </citation>
    <scope>NUCLEOTIDE SEQUENCE [LARGE SCALE GENOMIC DNA]</scope>
    <source>
        <strain evidence="9 10">WIWO2</strain>
    </source>
</reference>
<evidence type="ECO:0000256" key="2">
    <source>
        <dbReference type="ARBA" id="ARBA00022679"/>
    </source>
</evidence>
<evidence type="ECO:0000256" key="4">
    <source>
        <dbReference type="ARBA" id="ARBA00022777"/>
    </source>
</evidence>
<sequence>MSVILAEGTVFARRYRVVRLIAAGAMGAVHEVIHLETERRRALKVMHAHLFQSEEMRERFKREARIGARVESEHIVDVFDAGVDEATGMPFLVMELLRGEELGERVERAGRLPPAEAVTYLYQTALALDRTHAASIVHRDLKPANIFLSQREDGSVRVKILDFGIAKLVAEGSTAAGATSSLGTPIYMPPEQFHGRTRLTGAADIFALGMMAYTLLVGASYWDPEASTVDGVFAFAMIAVGGPQEPPVQRARSMGVTLPPAFDAWFARATAVDPAARFQRATDAVRALGEVLGVPVAGGQATFPSPPSWPGTAPTAAKVAPAAAALSPALVTTEPAPAAAMSAGAERDARSSGPALVGSSTGVAVSGMLSSPSRPSRAPLAAGLSALGLLVLLGGGWLALRASRGGEPAAADVTTAAATPESTAAAPEPTLAPAPASTPEPTLVPAPASAPAAAEPSATAPPPPASTTAPRAPSIAAVRVSAAPTSTTLRPGAPSRAPAAKPSLSGPRPPSSNKKPPALQPTTSTSPYGRY</sequence>
<dbReference type="InterPro" id="IPR011009">
    <property type="entry name" value="Kinase-like_dom_sf"/>
</dbReference>
<keyword evidence="2" id="KW-0808">Transferase</keyword>
<feature type="domain" description="Protein kinase" evidence="8">
    <location>
        <begin position="15"/>
        <end position="292"/>
    </location>
</feature>
<feature type="compositionally biased region" description="Polar residues" evidence="6">
    <location>
        <begin position="520"/>
        <end position="531"/>
    </location>
</feature>
<dbReference type="GO" id="GO:0016301">
    <property type="term" value="F:kinase activity"/>
    <property type="evidence" value="ECO:0007669"/>
    <property type="project" value="UniProtKB-KW"/>
</dbReference>
<dbReference type="PROSITE" id="PS00108">
    <property type="entry name" value="PROTEIN_KINASE_ST"/>
    <property type="match status" value="1"/>
</dbReference>
<keyword evidence="7" id="KW-1133">Transmembrane helix</keyword>
<gene>
    <name evidence="9" type="ORF">POL72_08580</name>
</gene>
<dbReference type="SMART" id="SM00220">
    <property type="entry name" value="S_TKc"/>
    <property type="match status" value="1"/>
</dbReference>
<dbReference type="Gene3D" id="1.10.510.10">
    <property type="entry name" value="Transferase(Phosphotransferase) domain 1"/>
    <property type="match status" value="1"/>
</dbReference>
<organism evidence="9 10">
    <name type="scientific">Sorangium atrum</name>
    <dbReference type="NCBI Taxonomy" id="2995308"/>
    <lineage>
        <taxon>Bacteria</taxon>
        <taxon>Pseudomonadati</taxon>
        <taxon>Myxococcota</taxon>
        <taxon>Polyangia</taxon>
        <taxon>Polyangiales</taxon>
        <taxon>Polyangiaceae</taxon>
        <taxon>Sorangium</taxon>
    </lineage>
</organism>
<evidence type="ECO:0000313" key="10">
    <source>
        <dbReference type="Proteomes" id="UP001217485"/>
    </source>
</evidence>
<proteinExistence type="predicted"/>
<evidence type="ECO:0000313" key="9">
    <source>
        <dbReference type="EMBL" id="MDC0677798.1"/>
    </source>
</evidence>
<dbReference type="RefSeq" id="WP_272094549.1">
    <property type="nucleotide sequence ID" value="NZ_JAQNDK010000001.1"/>
</dbReference>
<dbReference type="SUPFAM" id="SSF56112">
    <property type="entry name" value="Protein kinase-like (PK-like)"/>
    <property type="match status" value="1"/>
</dbReference>
<keyword evidence="7" id="KW-0812">Transmembrane</keyword>
<dbReference type="Pfam" id="PF00069">
    <property type="entry name" value="Pkinase"/>
    <property type="match status" value="1"/>
</dbReference>
<keyword evidence="10" id="KW-1185">Reference proteome</keyword>
<dbReference type="PANTHER" id="PTHR43671">
    <property type="entry name" value="SERINE/THREONINE-PROTEIN KINASE NEK"/>
    <property type="match status" value="1"/>
</dbReference>
<dbReference type="PANTHER" id="PTHR43671:SF13">
    <property type="entry name" value="SERINE_THREONINE-PROTEIN KINASE NEK2"/>
    <property type="match status" value="1"/>
</dbReference>
<evidence type="ECO:0000256" key="3">
    <source>
        <dbReference type="ARBA" id="ARBA00022741"/>
    </source>
</evidence>
<dbReference type="EMBL" id="JAQNDK010000001">
    <property type="protein sequence ID" value="MDC0677798.1"/>
    <property type="molecule type" value="Genomic_DNA"/>
</dbReference>
<keyword evidence="4 9" id="KW-0418">Kinase</keyword>